<feature type="binding site" evidence="12">
    <location>
        <position position="156"/>
    </location>
    <ligand>
        <name>substrate</name>
    </ligand>
</feature>
<evidence type="ECO:0000256" key="3">
    <source>
        <dbReference type="ARBA" id="ARBA00008621"/>
    </source>
</evidence>
<dbReference type="RefSeq" id="WP_185258632.1">
    <property type="nucleotide sequence ID" value="NZ_AP023368.1"/>
</dbReference>
<dbReference type="Proteomes" id="UP000515703">
    <property type="component" value="Chromosome"/>
</dbReference>
<comment type="similarity">
    <text evidence="3">Belongs to the class II aldolase/RraA-like family.</text>
</comment>
<reference evidence="13 14" key="2">
    <citation type="submission" date="2020-08" db="EMBL/GenBank/DDBJ databases">
        <authorList>
            <person name="Ueki A."/>
            <person name="Tonouchi A."/>
        </authorList>
    </citation>
    <scope>NUCLEOTIDE SEQUENCE [LARGE SCALE GENOMIC DNA]</scope>
    <source>
        <strain evidence="13 14">CTTW</strain>
    </source>
</reference>
<comment type="cofactor">
    <cofactor evidence="12">
        <name>Mg(2+)</name>
        <dbReference type="ChEBI" id="CHEBI:18420"/>
    </cofactor>
</comment>
<proteinExistence type="inferred from homology"/>
<evidence type="ECO:0000256" key="2">
    <source>
        <dbReference type="ARBA" id="ARBA00001968"/>
    </source>
</evidence>
<comment type="cofactor">
    <cofactor evidence="2">
        <name>a divalent metal cation</name>
        <dbReference type="ChEBI" id="CHEBI:60240"/>
    </cofactor>
</comment>
<dbReference type="GO" id="GO:0046872">
    <property type="term" value="F:metal ion binding"/>
    <property type="evidence" value="ECO:0007669"/>
    <property type="project" value="UniProtKB-KW"/>
</dbReference>
<sequence length="299" mass="34314">MHFNNKEDIIQLTSLWKGERFSDGRPRVSDEMIEELKKLTQEQIWEPLWELGYKNQFESHLYQIHNDNRKLIGRAVTAAYMPARPDLFELAEEIGHSEGRRGTHNLWVVDKLVEGDVAVIDMYDKIYEGTFMGGNLSTAVANNTKTGGAVIWGGIRDIEQIQKIDNLQIYYRGNDPTPIKDFVITGYNTPVKIGAAVCLPGDIVYGYKGGIMFVPAHLVAYIIGEAKKPHVKDIFGFDMLEKKKYTTADIDQPIWPIHMLDELMDFIRTDSRAEHYRDLDWSNEYSKSREKYESSNANS</sequence>
<name>A0A7I8DIK6_9FIRM</name>
<dbReference type="InterPro" id="IPR036704">
    <property type="entry name" value="RraA/RraA-like_sf"/>
</dbReference>
<evidence type="ECO:0000256" key="8">
    <source>
        <dbReference type="ARBA" id="ARBA00025046"/>
    </source>
</evidence>
<organism evidence="13 14">
    <name type="scientific">Anaerocolumna chitinilytica</name>
    <dbReference type="NCBI Taxonomy" id="1727145"/>
    <lineage>
        <taxon>Bacteria</taxon>
        <taxon>Bacillati</taxon>
        <taxon>Bacillota</taxon>
        <taxon>Clostridia</taxon>
        <taxon>Lachnospirales</taxon>
        <taxon>Lachnospiraceae</taxon>
        <taxon>Anaerocolumna</taxon>
    </lineage>
</organism>
<reference evidence="13 14" key="1">
    <citation type="submission" date="2020-08" db="EMBL/GenBank/DDBJ databases">
        <title>Draft genome sequencing of an Anaerocolumna strain isolated from anoxic soil subjected to BSD treatment.</title>
        <authorList>
            <person name="Uek A."/>
            <person name="Tonouchi A."/>
        </authorList>
    </citation>
    <scope>NUCLEOTIDE SEQUENCE [LARGE SCALE GENOMIC DNA]</scope>
    <source>
        <strain evidence="13 14">CTTW</strain>
    </source>
</reference>
<comment type="function">
    <text evidence="8">Catalyzes the aldol cleavage of 4-hydroxy-4-methyl-2-oxoglutarate (HMG) into 2 molecules of pyruvate. Also contains a secondary oxaloacetate (OAA) decarboxylase activity due to the common pyruvate enolate transition state formed following C-C bond cleavage in the retro-aldol and decarboxylation reactions.</text>
</comment>
<gene>
    <name evidence="13" type="ORF">bsdcttw_13340</name>
</gene>
<evidence type="ECO:0000256" key="4">
    <source>
        <dbReference type="ARBA" id="ARBA00011233"/>
    </source>
</evidence>
<dbReference type="GO" id="GO:0008948">
    <property type="term" value="F:oxaloacetate decarboxylase activity"/>
    <property type="evidence" value="ECO:0007669"/>
    <property type="project" value="UniProtKB-EC"/>
</dbReference>
<dbReference type="PANTHER" id="PTHR33254">
    <property type="entry name" value="4-HYDROXY-4-METHYL-2-OXOGLUTARATE ALDOLASE 3-RELATED"/>
    <property type="match status" value="1"/>
</dbReference>
<dbReference type="KEGG" id="acht:bsdcttw_13340"/>
<dbReference type="InterPro" id="IPR005493">
    <property type="entry name" value="RraA/RraA-like"/>
</dbReference>
<evidence type="ECO:0000313" key="13">
    <source>
        <dbReference type="EMBL" id="BCJ98293.1"/>
    </source>
</evidence>
<evidence type="ECO:0000256" key="7">
    <source>
        <dbReference type="ARBA" id="ARBA00016549"/>
    </source>
</evidence>
<comment type="subunit">
    <text evidence="4">Homotrimer.</text>
</comment>
<dbReference type="PANTHER" id="PTHR33254:SF16">
    <property type="entry name" value="BLR3842 PROTEIN"/>
    <property type="match status" value="1"/>
</dbReference>
<accession>A0A7I8DIK6</accession>
<evidence type="ECO:0000256" key="11">
    <source>
        <dbReference type="ARBA" id="ARBA00047973"/>
    </source>
</evidence>
<feature type="binding site" evidence="12">
    <location>
        <position position="157"/>
    </location>
    <ligand>
        <name>Mg(2+)</name>
        <dbReference type="ChEBI" id="CHEBI:18420"/>
    </ligand>
</feature>
<dbReference type="EC" id="4.1.3.17" evidence="5"/>
<dbReference type="AlphaFoldDB" id="A0A7I8DIK6"/>
<dbReference type="CDD" id="cd16841">
    <property type="entry name" value="RraA_family"/>
    <property type="match status" value="1"/>
</dbReference>
<dbReference type="EC" id="4.1.1.112" evidence="6"/>
<dbReference type="EMBL" id="AP023368">
    <property type="protein sequence ID" value="BCJ98293.1"/>
    <property type="molecule type" value="Genomic_DNA"/>
</dbReference>
<evidence type="ECO:0000256" key="9">
    <source>
        <dbReference type="ARBA" id="ARBA00030169"/>
    </source>
</evidence>
<dbReference type="GO" id="GO:0047443">
    <property type="term" value="F:4-hydroxy-4-methyl-2-oxoglutarate aldolase activity"/>
    <property type="evidence" value="ECO:0007669"/>
    <property type="project" value="UniProtKB-EC"/>
</dbReference>
<evidence type="ECO:0000313" key="14">
    <source>
        <dbReference type="Proteomes" id="UP000515703"/>
    </source>
</evidence>
<evidence type="ECO:0000256" key="12">
    <source>
        <dbReference type="PIRSR" id="PIRSR605493-1"/>
    </source>
</evidence>
<evidence type="ECO:0000256" key="1">
    <source>
        <dbReference type="ARBA" id="ARBA00001342"/>
    </source>
</evidence>
<comment type="catalytic activity">
    <reaction evidence="11">
        <text>oxaloacetate + H(+) = pyruvate + CO2</text>
        <dbReference type="Rhea" id="RHEA:15641"/>
        <dbReference type="ChEBI" id="CHEBI:15361"/>
        <dbReference type="ChEBI" id="CHEBI:15378"/>
        <dbReference type="ChEBI" id="CHEBI:16452"/>
        <dbReference type="ChEBI" id="CHEBI:16526"/>
        <dbReference type="EC" id="4.1.1.112"/>
    </reaction>
</comment>
<comment type="catalytic activity">
    <reaction evidence="1">
        <text>4-hydroxy-4-methyl-2-oxoglutarate = 2 pyruvate</text>
        <dbReference type="Rhea" id="RHEA:22748"/>
        <dbReference type="ChEBI" id="CHEBI:15361"/>
        <dbReference type="ChEBI" id="CHEBI:58276"/>
        <dbReference type="EC" id="4.1.3.17"/>
    </reaction>
</comment>
<keyword evidence="14" id="KW-1185">Reference proteome</keyword>
<keyword evidence="12" id="KW-0479">Metal-binding</keyword>
<evidence type="ECO:0000256" key="5">
    <source>
        <dbReference type="ARBA" id="ARBA00012213"/>
    </source>
</evidence>
<evidence type="ECO:0000256" key="6">
    <source>
        <dbReference type="ARBA" id="ARBA00012947"/>
    </source>
</evidence>
<dbReference type="Pfam" id="PF03737">
    <property type="entry name" value="RraA-like"/>
    <property type="match status" value="1"/>
</dbReference>
<feature type="binding site" evidence="12">
    <location>
        <begin position="133"/>
        <end position="136"/>
    </location>
    <ligand>
        <name>substrate</name>
    </ligand>
</feature>
<dbReference type="SUPFAM" id="SSF89562">
    <property type="entry name" value="RraA-like"/>
    <property type="match status" value="1"/>
</dbReference>
<evidence type="ECO:0000256" key="10">
    <source>
        <dbReference type="ARBA" id="ARBA00032305"/>
    </source>
</evidence>
<dbReference type="Gene3D" id="3.50.30.40">
    <property type="entry name" value="Ribonuclease E inhibitor RraA/RraA-like"/>
    <property type="match status" value="1"/>
</dbReference>
<keyword evidence="12" id="KW-0460">Magnesium</keyword>
<protein>
    <recommendedName>
        <fullName evidence="7">Putative 4-hydroxy-4-methyl-2-oxoglutarate aldolase</fullName>
        <ecNumber evidence="6">4.1.1.112</ecNumber>
        <ecNumber evidence="5">4.1.3.17</ecNumber>
    </recommendedName>
    <alternativeName>
        <fullName evidence="10">Oxaloacetate decarboxylase</fullName>
    </alternativeName>
    <alternativeName>
        <fullName evidence="9">RraA-like protein</fullName>
    </alternativeName>
</protein>